<dbReference type="PANTHER" id="PTHR36566">
    <property type="entry name" value="NICKEL INSERTION PROTEIN-RELATED"/>
    <property type="match status" value="1"/>
</dbReference>
<dbReference type="PANTHER" id="PTHR36566:SF1">
    <property type="entry name" value="PYRIDINIUM-3,5-BISTHIOCARBOXYLIC ACID MONONUCLEOTIDE NICKEL INSERTION PROTEIN"/>
    <property type="match status" value="1"/>
</dbReference>
<gene>
    <name evidence="2" type="primary">larC</name>
    <name evidence="2" type="ORF">D5R95_03365</name>
</gene>
<proteinExistence type="predicted"/>
<dbReference type="EMBL" id="QZAB01000223">
    <property type="protein sequence ID" value="RQD87855.1"/>
    <property type="molecule type" value="Genomic_DNA"/>
</dbReference>
<dbReference type="Gene3D" id="3.30.70.1380">
    <property type="entry name" value="Transcriptional regulatory protein pf0864 domain like"/>
    <property type="match status" value="1"/>
</dbReference>
<feature type="non-terminal residue" evidence="2">
    <location>
        <position position="352"/>
    </location>
</feature>
<sequence>MKALIFDPFSGASGDMILGSLVDIGVEKLELIELMESVADVDVAINEVKKKGIKCVDVNIKSISSSNMLYFDLIDYIKSCSLDKLVEESALGIFSLLADAESEIHGMELEDLHFHEVGQQDAIADIIGACHALKNFECEKIFTTPISVGSGYVEASHGRLPVPAPVTLKILENCDMRFSGGGLVGEYLTPTGAAILGYFAQSVNSYPQSKPIKSGYGSGDKETNHPNLLRSLLVEVEDFYYYDQVELLETNVDDVTGEVLGHMLNNLITMGAKDATLTPKKKKKGRPGHKLQLICHKEESFKIAKYITEEIGTLGIRVVPTYHRFILNRKIIKIDLDIKSINYGAHVKIARD</sequence>
<dbReference type="Pfam" id="PF01969">
    <property type="entry name" value="Ni_insertion"/>
    <property type="match status" value="1"/>
</dbReference>
<evidence type="ECO:0000313" key="3">
    <source>
        <dbReference type="Proteomes" id="UP000284763"/>
    </source>
</evidence>
<dbReference type="NCBIfam" id="TIGR00299">
    <property type="entry name" value="nickel pincer cofactor biosynthesis protein LarC"/>
    <property type="match status" value="1"/>
</dbReference>
<evidence type="ECO:0000256" key="1">
    <source>
        <dbReference type="ARBA" id="ARBA00022596"/>
    </source>
</evidence>
<accession>A0A3R7YIX3</accession>
<evidence type="ECO:0000313" key="2">
    <source>
        <dbReference type="EMBL" id="RQD87855.1"/>
    </source>
</evidence>
<protein>
    <submittedName>
        <fullName evidence="2">Nickel pincer cofactor biosynthesis protein LarC</fullName>
    </submittedName>
</protein>
<reference evidence="2 3" key="1">
    <citation type="submission" date="2018-08" db="EMBL/GenBank/DDBJ databases">
        <title>The metabolism and importance of syntrophic acetate oxidation coupled to methane or sulfide production in haloalkaline environments.</title>
        <authorList>
            <person name="Timmers P.H.A."/>
            <person name="Vavourakis C.D."/>
            <person name="Sorokin D.Y."/>
            <person name="Sinninghe Damste J.S."/>
            <person name="Muyzer G."/>
            <person name="Stams A.J.M."/>
            <person name="Plugge C.M."/>
        </authorList>
    </citation>
    <scope>NUCLEOTIDE SEQUENCE [LARGE SCALE GENOMIC DNA]</scope>
    <source>
        <strain evidence="2">MSAO_Arc3</strain>
    </source>
</reference>
<name>A0A3R7YIX3_9EURY</name>
<organism evidence="2 3">
    <name type="scientific">Methanosalsum natronophilum</name>
    <dbReference type="NCBI Taxonomy" id="768733"/>
    <lineage>
        <taxon>Archaea</taxon>
        <taxon>Methanobacteriati</taxon>
        <taxon>Methanobacteriota</taxon>
        <taxon>Stenosarchaea group</taxon>
        <taxon>Methanomicrobia</taxon>
        <taxon>Methanosarcinales</taxon>
        <taxon>Methanosarcinaceae</taxon>
        <taxon>Methanosalsum</taxon>
    </lineage>
</organism>
<keyword evidence="1" id="KW-0533">Nickel</keyword>
<dbReference type="AlphaFoldDB" id="A0A3R7YIX3"/>
<dbReference type="Proteomes" id="UP000284763">
    <property type="component" value="Unassembled WGS sequence"/>
</dbReference>
<comment type="caution">
    <text evidence="2">The sequence shown here is derived from an EMBL/GenBank/DDBJ whole genome shotgun (WGS) entry which is preliminary data.</text>
</comment>
<dbReference type="InterPro" id="IPR002822">
    <property type="entry name" value="Ni_insertion"/>
</dbReference>